<reference evidence="3" key="1">
    <citation type="submission" date="2023-10" db="EMBL/GenBank/DDBJ databases">
        <title>Genome assemblies of two species of porcelain crab, Petrolisthes cinctipes and Petrolisthes manimaculis (Anomura: Porcellanidae).</title>
        <authorList>
            <person name="Angst P."/>
        </authorList>
    </citation>
    <scope>NUCLEOTIDE SEQUENCE</scope>
    <source>
        <strain evidence="3">PB745_01</strain>
        <tissue evidence="3">Gill</tissue>
    </source>
</reference>
<feature type="domain" description="BHLH" evidence="2">
    <location>
        <begin position="30"/>
        <end position="79"/>
    </location>
</feature>
<gene>
    <name evidence="3" type="ORF">Pcinc_008068</name>
</gene>
<evidence type="ECO:0000313" key="4">
    <source>
        <dbReference type="Proteomes" id="UP001286313"/>
    </source>
</evidence>
<feature type="compositionally biased region" description="Polar residues" evidence="1">
    <location>
        <begin position="1684"/>
        <end position="1702"/>
    </location>
</feature>
<feature type="region of interest" description="Disordered" evidence="1">
    <location>
        <begin position="2611"/>
        <end position="2668"/>
    </location>
</feature>
<feature type="compositionally biased region" description="Low complexity" evidence="1">
    <location>
        <begin position="782"/>
        <end position="792"/>
    </location>
</feature>
<dbReference type="GO" id="GO:0005829">
    <property type="term" value="C:cytosol"/>
    <property type="evidence" value="ECO:0007669"/>
    <property type="project" value="TreeGrafter"/>
</dbReference>
<protein>
    <recommendedName>
        <fullName evidence="2">BHLH domain-containing protein</fullName>
    </recommendedName>
</protein>
<feature type="region of interest" description="Disordered" evidence="1">
    <location>
        <begin position="2351"/>
        <end position="2434"/>
    </location>
</feature>
<feature type="compositionally biased region" description="Low complexity" evidence="1">
    <location>
        <begin position="2618"/>
        <end position="2657"/>
    </location>
</feature>
<evidence type="ECO:0000256" key="1">
    <source>
        <dbReference type="SAM" id="MobiDB-lite"/>
    </source>
</evidence>
<accession>A0AAE1KXY2</accession>
<feature type="compositionally biased region" description="Polar residues" evidence="1">
    <location>
        <begin position="1625"/>
        <end position="1665"/>
    </location>
</feature>
<sequence length="2933" mass="311954">MTKNKRKLDRKGNTEAKKTSENEKKGSKDEKSRQFRKWEAARRQRFNAVLEELRLELPDCGPRAKVEVVLTAIKFIQECKTLKESFLAGNAPQELKREIRRLMKQVASLKHRNALLVKLLQETGLRFEAEDGNGDIIYTMPGTCVQTNCANASVRKVAYNQRVPVIVDTKCPDSAASECHSTHQEVSGQPGGEETTDKGTSAPLSDKDEPIVNSGLFHSQSTATGCENFSENRNSAILERRESERVCNSSQSVISLPSLCQRNSHKNNSKETPSVIVPDTCDINQPSVDTSTVTTAVISQISGSKKEDISSLHINCVGDELTVLPQTVQQVHTEGSDQSKEKIIVEGVEKGTVTVSIIEEEAAGTSSIPSTNTPTGVRNERQSNIERVKISSSGKDNMLASGTCLVVQDMQNVQLDTELQPQPVSRVPHISVPSSNSCTSQPQMVTLQVQREEKGSGKGQKVVLLQCGNPGPGTIQLVSPLTDNSQLTYVTPSLSGLPIMSTGVPPPILHGGKVMKMMNTSPLLLLPSQPFMTPVPQPPRLKPIAPKPCACKPITPPHSRGGSHCIQAPSINPTSSKIHSPPSKKDSLNVSSKLSAKVKRLLPVDKCESKPTKRNRTDYEPDIPVVSKLNPPLHTLQPLHPEQKPIPITHVEMPEEQGQDLQEISTSTLTGLVHSAGIMDCVEEDPLGTIMDIRVDMPCVMGDNMRGAGIDSNNPTDDRLVEMLRSIDESDPRSCDFSPPTSPVSTSENFVKEVKQPEPQTNKNVVEQMTSTVSQSKNKLGVSSSESSQVTSSSVVTGDLSSSSYSITALCLSSRPPEDLESSLHEISTHPLASSSAAFIAELPDGLAEPNSAVISSSLTANIHPRVSTPLVLPTSVYPSPSSPLLSREQLPKASSAPTFCQFPVPLASLPPTSVFHRPPSTPLTSNSHTLPLTASSHTLPLSLPPLPVSHLTSLPLDHFSHTLHSSQVTPQSDVCSIAVTNPSTMSSITPNNNLPPSTPQNLFHATSSSIPLIQSCTPVLHSFSSPSLPPASSSHVEVSSLSTAATSFSPSPSSPTLSTSAVLVSQPPVSAKISTSLSCSTHSSATVSISSPSCSSSLDPFCSRTASSNTSDLTGTSNSFPVPTTLTFSGSSSMLASASCLSVPSTTCQTRMSFSDSFPSSISSSIPSHTSSSLSTLAPTSLSTFVSTSLPTHTSLSLPSTFPLTCVSSSSTSVASSKPVSSSCPTLIPMTMSHSAPISLVHTGSSLSLSSVSEGPPVSASGTIGVHSSANISNLVSSAGTSTPLTSPITSALQHSVSLSSSPSISLPFTSSAPIPFSSSVTHSLASSSPLTLPSSVSKSLTSAHQMASPASTFSFSLTIPTSSTTWSTSSSGQSTSVLPLPTCNSFLFSSSPTLPHSTSSVFSSSFLQSLQSLSSTNTCTPSPLPQDPQTVPPAPLLSCSPSTFTTLVMPTTQTSLVPSLPSDLYGNVGLEGLPHASSMYATLGTKIPVHDFGKTDSMTSLYTSLPHFPEISSSSVNTASHCMSMMAPPVGSSLLPLLPQIKPVTSGEEQSSAKVPNKKRGNEVPITTDQDIHNTQTNVTSHISPNILGSASQPKGTVVAQVPVHQVTVKSSVSKVSQSVTCVASSETSKPSLPTLLMSSTNSETKEAQAQTSTSLITNSKQLQKPPPVSSSVTSASQTSTEIPANSPQVEMTVRSAQPQTEEKKASVPCVTKEKQLEESLILSATGSSVCKGNEDISITKQSLIGDANEKSVDISKKITESQDFKPVSNDHDSRKEQKNSESKEAYNALHSVYKISRPSNSNQKISVPSSEISSEADSVSKVSKAASVTVQKGEVPNQKSSKPEAGRGQDGTELCTKSTVEQKQKQQELAQGVPCQISNLDASKVSEPLTTSSDVVSVNCHLPIANSSPASTSIQHATYHLLGPSTAKHQTSTSNTQDTTSPQEHIMRSPQSVCDSNTQQQQQINASQPYSSQPQLQKNQQQQLSQAEKQKQQQQQQQESPPQQPQQQSPQHPPQQPAQKHQQPQKIQVPPQQQQGSETVGKQRSSTASGHTVTSQPLPQQNLPTKYQIPPKQVQPPSSNTQLKHQQKPIQKQQQQQLQSQQQQPQPQTQPQQQQPPQQQHQHMHHQQQPLQHQHQQQHQHVGHHRAQQHANTNHSQSHLNQTAMQKHHQSMAQLAQQQNPVVQQQQVAEHSLISHNTNIIPGISGAIVGDAGDVLSDKSITGQVPGGVMQASQQPGMAAMPYHTPIVTAPSYMQPPTYDYNTYCRKPTHSPRSDSRHQCFGYGKQQQYQHGELLHPDPNMITDPRLPQNPVMPMPGPFLETADEHTSMRPEPASEHVQYFSVRNLVSHSSEPRKGSISGQQKENTVSQPEDKSKDTPRNKSGSRKSESKSRGAGGNKNSSQAESNSRRRSPARGSQQGNSGSAPTVMWGNKTSVHKQGHNYSAEALLSSQNYGRTTHRTPTNQNYSIMATNQMYQSNYSPQQMKNFVPNTSFGYPSHDRSGQSGCNPDYNFQLHTQASGSLAYGGNMAYMATGYPYQNLPSSSSSMLSGDIMAPPHPAGAYPRFHDFPADQSNFPPNPTFPLPLDPQDMCSGGGLMGAAGTTMTVRPPHTDMQLVPASSVPSSLPYSRSNSNRTSGNNGTSTSVVSSISSSNNHGAVTYTGANSKRPRYGDTNMVGGGMSSSANLLEGSALAHISLHSFTPPCEDSTLVHSNLFPATTPRHQGNFLLGADNLVPINTGQYPSSSSTGTVSSGSQLGGGGVAPPSGTRSGASVVLPPGGPPGHVPFSPLRMMDRQQVNMAPPAAPHLSSSLSNFNLTSIIPEIDGKSGDSSTGMASSSRGSGGSLANNDVLSAAMPGQARLPPMPSSLLPPSDSLKGLPADTNRIPAAVLNNSMNNIFPHPPHHQMGLGLNSSLPLPPTTFSGINFPPEH</sequence>
<feature type="compositionally biased region" description="Polar residues" evidence="1">
    <location>
        <begin position="2361"/>
        <end position="2372"/>
    </location>
</feature>
<feature type="compositionally biased region" description="Basic and acidic residues" evidence="1">
    <location>
        <begin position="609"/>
        <end position="619"/>
    </location>
</feature>
<feature type="region of interest" description="Disordered" evidence="1">
    <location>
        <begin position="2744"/>
        <end position="2791"/>
    </location>
</feature>
<feature type="region of interest" description="Disordered" evidence="1">
    <location>
        <begin position="609"/>
        <end position="637"/>
    </location>
</feature>
<keyword evidence="4" id="KW-1185">Reference proteome</keyword>
<feature type="compositionally biased region" description="Polar residues" evidence="1">
    <location>
        <begin position="2039"/>
        <end position="2068"/>
    </location>
</feature>
<feature type="compositionally biased region" description="Low complexity" evidence="1">
    <location>
        <begin position="2831"/>
        <end position="2842"/>
    </location>
</feature>
<dbReference type="PANTHER" id="PTHR47096">
    <property type="entry name" value="MISSHAPEN LIKE KINASE 1"/>
    <property type="match status" value="1"/>
</dbReference>
<feature type="region of interest" description="Disordered" evidence="1">
    <location>
        <begin position="1"/>
        <end position="36"/>
    </location>
</feature>
<feature type="compositionally biased region" description="Low complexity" evidence="1">
    <location>
        <begin position="1808"/>
        <end position="1835"/>
    </location>
</feature>
<dbReference type="Proteomes" id="UP001286313">
    <property type="component" value="Unassembled WGS sequence"/>
</dbReference>
<feature type="region of interest" description="Disordered" evidence="1">
    <location>
        <begin position="1760"/>
        <end position="1863"/>
    </location>
</feature>
<feature type="region of interest" description="Disordered" evidence="1">
    <location>
        <begin position="557"/>
        <end position="590"/>
    </location>
</feature>
<feature type="compositionally biased region" description="Basic and acidic residues" evidence="1">
    <location>
        <begin position="10"/>
        <end position="36"/>
    </location>
</feature>
<feature type="compositionally biased region" description="Low complexity" evidence="1">
    <location>
        <begin position="1974"/>
        <end position="2013"/>
    </location>
</feature>
<feature type="compositionally biased region" description="Basic and acidic residues" evidence="1">
    <location>
        <begin position="2373"/>
        <end position="2394"/>
    </location>
</feature>
<organism evidence="3 4">
    <name type="scientific">Petrolisthes cinctipes</name>
    <name type="common">Flat porcelain crab</name>
    <dbReference type="NCBI Taxonomy" id="88211"/>
    <lineage>
        <taxon>Eukaryota</taxon>
        <taxon>Metazoa</taxon>
        <taxon>Ecdysozoa</taxon>
        <taxon>Arthropoda</taxon>
        <taxon>Crustacea</taxon>
        <taxon>Multicrustacea</taxon>
        <taxon>Malacostraca</taxon>
        <taxon>Eumalacostraca</taxon>
        <taxon>Eucarida</taxon>
        <taxon>Decapoda</taxon>
        <taxon>Pleocyemata</taxon>
        <taxon>Anomura</taxon>
        <taxon>Galatheoidea</taxon>
        <taxon>Porcellanidae</taxon>
        <taxon>Petrolisthes</taxon>
    </lineage>
</organism>
<dbReference type="PANTHER" id="PTHR47096:SF1">
    <property type="entry name" value="MISSHAPEN LIKE KINASE 1"/>
    <property type="match status" value="1"/>
</dbReference>
<dbReference type="PROSITE" id="PS50888">
    <property type="entry name" value="BHLH"/>
    <property type="match status" value="1"/>
</dbReference>
<dbReference type="InterPro" id="IPR011598">
    <property type="entry name" value="bHLH_dom"/>
</dbReference>
<feature type="region of interest" description="Disordered" evidence="1">
    <location>
        <begin position="1929"/>
        <end position="2191"/>
    </location>
</feature>
<feature type="region of interest" description="Disordered" evidence="1">
    <location>
        <begin position="1625"/>
        <end position="1709"/>
    </location>
</feature>
<dbReference type="InterPro" id="IPR051700">
    <property type="entry name" value="STE20_Ser-Thr_kinase"/>
</dbReference>
<feature type="compositionally biased region" description="Low complexity" evidence="1">
    <location>
        <begin position="1672"/>
        <end position="1683"/>
    </location>
</feature>
<feature type="region of interest" description="Disordered" evidence="1">
    <location>
        <begin position="729"/>
        <end position="792"/>
    </location>
</feature>
<feature type="compositionally biased region" description="Polar residues" evidence="1">
    <location>
        <begin position="2154"/>
        <end position="2168"/>
    </location>
</feature>
<name>A0AAE1KXY2_PETCI</name>
<feature type="compositionally biased region" description="Polar residues" evidence="1">
    <location>
        <begin position="2417"/>
        <end position="2427"/>
    </location>
</feature>
<feature type="compositionally biased region" description="Polar residues" evidence="1">
    <location>
        <begin position="758"/>
        <end position="778"/>
    </location>
</feature>
<feature type="compositionally biased region" description="Basic residues" evidence="1">
    <location>
        <begin position="2139"/>
        <end position="2151"/>
    </location>
</feature>
<feature type="compositionally biased region" description="Low complexity" evidence="1">
    <location>
        <begin position="2746"/>
        <end position="2757"/>
    </location>
</feature>
<feature type="compositionally biased region" description="Basic and acidic residues" evidence="1">
    <location>
        <begin position="1760"/>
        <end position="1787"/>
    </location>
</feature>
<feature type="compositionally biased region" description="Polar residues" evidence="1">
    <location>
        <begin position="569"/>
        <end position="578"/>
    </location>
</feature>
<proteinExistence type="predicted"/>
<comment type="caution">
    <text evidence="3">The sequence shown here is derived from an EMBL/GenBank/DDBJ whole genome shotgun (WGS) entry which is preliminary data.</text>
</comment>
<feature type="compositionally biased region" description="Low complexity" evidence="1">
    <location>
        <begin position="2020"/>
        <end position="2038"/>
    </location>
</feature>
<feature type="compositionally biased region" description="Low complexity" evidence="1">
    <location>
        <begin position="2176"/>
        <end position="2191"/>
    </location>
</feature>
<feature type="region of interest" description="Disordered" evidence="1">
    <location>
        <begin position="178"/>
        <end position="213"/>
    </location>
</feature>
<evidence type="ECO:0000313" key="3">
    <source>
        <dbReference type="EMBL" id="KAK3887842.1"/>
    </source>
</evidence>
<dbReference type="GO" id="GO:0046983">
    <property type="term" value="F:protein dimerization activity"/>
    <property type="evidence" value="ECO:0007669"/>
    <property type="project" value="InterPro"/>
</dbReference>
<feature type="compositionally biased region" description="Polar residues" evidence="1">
    <location>
        <begin position="1952"/>
        <end position="1973"/>
    </location>
</feature>
<dbReference type="EMBL" id="JAWQEG010000604">
    <property type="protein sequence ID" value="KAK3887842.1"/>
    <property type="molecule type" value="Genomic_DNA"/>
</dbReference>
<feature type="region of interest" description="Disordered" evidence="1">
    <location>
        <begin position="2827"/>
        <end position="2852"/>
    </location>
</feature>
<feature type="compositionally biased region" description="Low complexity" evidence="1">
    <location>
        <begin position="2085"/>
        <end position="2138"/>
    </location>
</feature>
<feature type="compositionally biased region" description="Low complexity" evidence="1">
    <location>
        <begin position="1933"/>
        <end position="1946"/>
    </location>
</feature>
<evidence type="ECO:0000259" key="2">
    <source>
        <dbReference type="PROSITE" id="PS50888"/>
    </source>
</evidence>